<sequence length="494" mass="56569">MDAQSTMDSQPTRPKGLMVMPQELLLLICSYLTTPEYGMLRRSCKHLEASLFRAFAKEFFTKRQFMFTEFSLQALVDISRSRYGPYLTYLIIGVERPKLLMPNGTIPVGRTRLHASLLPPEDERYNKYREAILSHELLISSGQDHEMLVQALENLPNLTTIGMRDWSSNTRHRDGETAKWNSYGKTTFLRETGMNLARTSRASRSSSSDIYPPHVFRTILRALGKSKTRPERFEVILRQASLEDSTFYLPRYLESTITPVLSNLKALFLDLNNCFPGPRSDNTPRSPSFELKEFLCKAKSLEHLRLNFQHWDSPSDYRQLLQWLSMHPDSFQNQQASSITMGTPRDPIRFANLSRIDIGFVDIHPGDLIRLYKTYDSTLRSIGLHGVILRAENHEGEDAGWKGKINLWVKLLDMLSVAGLAQLSEISIVNPCRTMQEQRIRRLEHGIKCESSPSVFEIRWSGDNLNQGLKEIKYAMVDGMHSKGVPPTMLPPID</sequence>
<protein>
    <recommendedName>
        <fullName evidence="3">F-box domain-containing protein</fullName>
    </recommendedName>
</protein>
<evidence type="ECO:0008006" key="3">
    <source>
        <dbReference type="Google" id="ProtNLM"/>
    </source>
</evidence>
<keyword evidence="2" id="KW-1185">Reference proteome</keyword>
<proteinExistence type="predicted"/>
<dbReference type="InterPro" id="IPR036047">
    <property type="entry name" value="F-box-like_dom_sf"/>
</dbReference>
<evidence type="ECO:0000313" key="2">
    <source>
        <dbReference type="Proteomes" id="UP001320420"/>
    </source>
</evidence>
<dbReference type="Proteomes" id="UP001320420">
    <property type="component" value="Unassembled WGS sequence"/>
</dbReference>
<gene>
    <name evidence="1" type="ORF">SLS62_000121</name>
</gene>
<reference evidence="1 2" key="1">
    <citation type="submission" date="2024-02" db="EMBL/GenBank/DDBJ databases">
        <title>De novo assembly and annotation of 12 fungi associated with fruit tree decline syndrome in Ontario, Canada.</title>
        <authorList>
            <person name="Sulman M."/>
            <person name="Ellouze W."/>
            <person name="Ilyukhin E."/>
        </authorList>
    </citation>
    <scope>NUCLEOTIDE SEQUENCE [LARGE SCALE GENOMIC DNA]</scope>
    <source>
        <strain evidence="1 2">M11/M66-122</strain>
    </source>
</reference>
<dbReference type="CDD" id="cd09917">
    <property type="entry name" value="F-box_SF"/>
    <property type="match status" value="1"/>
</dbReference>
<accession>A0AAN9YSU0</accession>
<dbReference type="SUPFAM" id="SSF81383">
    <property type="entry name" value="F-box domain"/>
    <property type="match status" value="1"/>
</dbReference>
<evidence type="ECO:0000313" key="1">
    <source>
        <dbReference type="EMBL" id="KAK7757743.1"/>
    </source>
</evidence>
<name>A0AAN9YSU0_9PEZI</name>
<comment type="caution">
    <text evidence="1">The sequence shown here is derived from an EMBL/GenBank/DDBJ whole genome shotgun (WGS) entry which is preliminary data.</text>
</comment>
<dbReference type="AlphaFoldDB" id="A0AAN9YSU0"/>
<dbReference type="EMBL" id="JAKJXP020000001">
    <property type="protein sequence ID" value="KAK7757743.1"/>
    <property type="molecule type" value="Genomic_DNA"/>
</dbReference>
<organism evidence="1 2">
    <name type="scientific">Diatrype stigma</name>
    <dbReference type="NCBI Taxonomy" id="117547"/>
    <lineage>
        <taxon>Eukaryota</taxon>
        <taxon>Fungi</taxon>
        <taxon>Dikarya</taxon>
        <taxon>Ascomycota</taxon>
        <taxon>Pezizomycotina</taxon>
        <taxon>Sordariomycetes</taxon>
        <taxon>Xylariomycetidae</taxon>
        <taxon>Xylariales</taxon>
        <taxon>Diatrypaceae</taxon>
        <taxon>Diatrype</taxon>
    </lineage>
</organism>